<dbReference type="AlphaFoldDB" id="A0A2T5ITP5"/>
<dbReference type="RefSeq" id="WP_107866813.1">
    <property type="nucleotide sequence ID" value="NZ_QAON01000020.1"/>
</dbReference>
<evidence type="ECO:0000313" key="1">
    <source>
        <dbReference type="EMBL" id="PTQ87205.1"/>
    </source>
</evidence>
<accession>A0A2T5ITP5</accession>
<sequence>MSAYMSTYQSNHQAGEAYAFAAMLLEQQANITRLGGYHPLVDTLLAIVKEKNIATVEAFYIVQNQQKQLFAKTEQDAQKAMAAYDEYIAKHAEPLKFLRAKKNDLEAKLRAVIGKIKSYPNVKKNKEAILNQQGFSKEQIIQIISLDDTLPQLQQEQQAISQELAEVSADFQGIYDTANKIKSDLFYRLSRESA</sequence>
<comment type="caution">
    <text evidence="1">The sequence shown here is derived from an EMBL/GenBank/DDBJ whole genome shotgun (WGS) entry which is preliminary data.</text>
</comment>
<dbReference type="EMBL" id="QAON01000020">
    <property type="protein sequence ID" value="PTQ87205.1"/>
    <property type="molecule type" value="Genomic_DNA"/>
</dbReference>
<name>A0A2T5ITP5_9GAMM</name>
<reference evidence="1 2" key="1">
    <citation type="submission" date="2018-04" db="EMBL/GenBank/DDBJ databases">
        <title>Genomic Encyclopedia of Archaeal and Bacterial Type Strains, Phase II (KMG-II): from individual species to whole genera.</title>
        <authorList>
            <person name="Goeker M."/>
        </authorList>
    </citation>
    <scope>NUCLEOTIDE SEQUENCE [LARGE SCALE GENOMIC DNA]</scope>
    <source>
        <strain evidence="1 2">DSM 5822</strain>
    </source>
</reference>
<evidence type="ECO:0000313" key="2">
    <source>
        <dbReference type="Proteomes" id="UP000244223"/>
    </source>
</evidence>
<organism evidence="1 2">
    <name type="scientific">Agitococcus lubricus</name>
    <dbReference type="NCBI Taxonomy" id="1077255"/>
    <lineage>
        <taxon>Bacteria</taxon>
        <taxon>Pseudomonadati</taxon>
        <taxon>Pseudomonadota</taxon>
        <taxon>Gammaproteobacteria</taxon>
        <taxon>Moraxellales</taxon>
        <taxon>Moraxellaceae</taxon>
        <taxon>Agitococcus</taxon>
    </lineage>
</organism>
<dbReference type="Proteomes" id="UP000244223">
    <property type="component" value="Unassembled WGS sequence"/>
</dbReference>
<protein>
    <submittedName>
        <fullName evidence="1">Uncharacterized protein</fullName>
    </submittedName>
</protein>
<gene>
    <name evidence="1" type="ORF">C8N29_1208</name>
</gene>
<keyword evidence="2" id="KW-1185">Reference proteome</keyword>
<proteinExistence type="predicted"/>